<dbReference type="Proteomes" id="UP000184063">
    <property type="component" value="Unassembled WGS sequence"/>
</dbReference>
<feature type="compositionally biased region" description="Polar residues" evidence="1">
    <location>
        <begin position="35"/>
        <end position="52"/>
    </location>
</feature>
<proteinExistence type="predicted"/>
<protein>
    <submittedName>
        <fullName evidence="2">Uncharacterized protein</fullName>
    </submittedName>
</protein>
<dbReference type="AlphaFoldDB" id="A0A1M3T083"/>
<evidence type="ECO:0000256" key="1">
    <source>
        <dbReference type="SAM" id="MobiDB-lite"/>
    </source>
</evidence>
<organism evidence="2 3">
    <name type="scientific">Aspergillus luchuensis (strain CBS 106.47)</name>
    <dbReference type="NCBI Taxonomy" id="1137211"/>
    <lineage>
        <taxon>Eukaryota</taxon>
        <taxon>Fungi</taxon>
        <taxon>Dikarya</taxon>
        <taxon>Ascomycota</taxon>
        <taxon>Pezizomycotina</taxon>
        <taxon>Eurotiomycetes</taxon>
        <taxon>Eurotiomycetidae</taxon>
        <taxon>Eurotiales</taxon>
        <taxon>Aspergillaceae</taxon>
        <taxon>Aspergillus</taxon>
        <taxon>Aspergillus subgen. Circumdati</taxon>
    </lineage>
</organism>
<evidence type="ECO:0000313" key="2">
    <source>
        <dbReference type="EMBL" id="OJZ80138.1"/>
    </source>
</evidence>
<name>A0A1M3T083_ASPLC</name>
<gene>
    <name evidence="2" type="ORF">ASPFODRAFT_53874</name>
</gene>
<accession>A0A1M3T083</accession>
<evidence type="ECO:0000313" key="3">
    <source>
        <dbReference type="Proteomes" id="UP000184063"/>
    </source>
</evidence>
<sequence>MRQPIFIKHHLRSRLGPLIFGVHAHFHRNLIPPSVIQSPANNENPPATTQRAPETLASAEKKPHSGIRQYVSHITESPQPDDRRPNFQAVLDESMLTDQNGEGETPGAWEVDSAVTIELHETLIAPS</sequence>
<dbReference type="VEuPathDB" id="FungiDB:ASPFODRAFT_53874"/>
<reference evidence="3" key="1">
    <citation type="journal article" date="2017" name="Genome Biol.">
        <title>Comparative genomics reveals high biological diversity and specific adaptations in the industrially and medically important fungal genus Aspergillus.</title>
        <authorList>
            <person name="de Vries R.P."/>
            <person name="Riley R."/>
            <person name="Wiebenga A."/>
            <person name="Aguilar-Osorio G."/>
            <person name="Amillis S."/>
            <person name="Uchima C.A."/>
            <person name="Anderluh G."/>
            <person name="Asadollahi M."/>
            <person name="Askin M."/>
            <person name="Barry K."/>
            <person name="Battaglia E."/>
            <person name="Bayram O."/>
            <person name="Benocci T."/>
            <person name="Braus-Stromeyer S.A."/>
            <person name="Caldana C."/>
            <person name="Canovas D."/>
            <person name="Cerqueira G.C."/>
            <person name="Chen F."/>
            <person name="Chen W."/>
            <person name="Choi C."/>
            <person name="Clum A."/>
            <person name="Dos Santos R.A."/>
            <person name="Damasio A.R."/>
            <person name="Diallinas G."/>
            <person name="Emri T."/>
            <person name="Fekete E."/>
            <person name="Flipphi M."/>
            <person name="Freyberg S."/>
            <person name="Gallo A."/>
            <person name="Gournas C."/>
            <person name="Habgood R."/>
            <person name="Hainaut M."/>
            <person name="Harispe M.L."/>
            <person name="Henrissat B."/>
            <person name="Hilden K.S."/>
            <person name="Hope R."/>
            <person name="Hossain A."/>
            <person name="Karabika E."/>
            <person name="Karaffa L."/>
            <person name="Karanyi Z."/>
            <person name="Krasevec N."/>
            <person name="Kuo A."/>
            <person name="Kusch H."/>
            <person name="LaButti K."/>
            <person name="Lagendijk E.L."/>
            <person name="Lapidus A."/>
            <person name="Levasseur A."/>
            <person name="Lindquist E."/>
            <person name="Lipzen A."/>
            <person name="Logrieco A.F."/>
            <person name="MacCabe A."/>
            <person name="Maekelae M.R."/>
            <person name="Malavazi I."/>
            <person name="Melin P."/>
            <person name="Meyer V."/>
            <person name="Mielnichuk N."/>
            <person name="Miskei M."/>
            <person name="Molnar A.P."/>
            <person name="Mule G."/>
            <person name="Ngan C.Y."/>
            <person name="Orejas M."/>
            <person name="Orosz E."/>
            <person name="Ouedraogo J.P."/>
            <person name="Overkamp K.M."/>
            <person name="Park H.-S."/>
            <person name="Perrone G."/>
            <person name="Piumi F."/>
            <person name="Punt P.J."/>
            <person name="Ram A.F."/>
            <person name="Ramon A."/>
            <person name="Rauscher S."/>
            <person name="Record E."/>
            <person name="Riano-Pachon D.M."/>
            <person name="Robert V."/>
            <person name="Roehrig J."/>
            <person name="Ruller R."/>
            <person name="Salamov A."/>
            <person name="Salih N.S."/>
            <person name="Samson R.A."/>
            <person name="Sandor E."/>
            <person name="Sanguinetti M."/>
            <person name="Schuetze T."/>
            <person name="Sepcic K."/>
            <person name="Shelest E."/>
            <person name="Sherlock G."/>
            <person name="Sophianopoulou V."/>
            <person name="Squina F.M."/>
            <person name="Sun H."/>
            <person name="Susca A."/>
            <person name="Todd R.B."/>
            <person name="Tsang A."/>
            <person name="Unkles S.E."/>
            <person name="van de Wiele N."/>
            <person name="van Rossen-Uffink D."/>
            <person name="Oliveira J.V."/>
            <person name="Vesth T.C."/>
            <person name="Visser J."/>
            <person name="Yu J.-H."/>
            <person name="Zhou M."/>
            <person name="Andersen M.R."/>
            <person name="Archer D.B."/>
            <person name="Baker S.E."/>
            <person name="Benoit I."/>
            <person name="Brakhage A.A."/>
            <person name="Braus G.H."/>
            <person name="Fischer R."/>
            <person name="Frisvad J.C."/>
            <person name="Goldman G.H."/>
            <person name="Houbraken J."/>
            <person name="Oakley B."/>
            <person name="Pocsi I."/>
            <person name="Scazzocchio C."/>
            <person name="Seiboth B."/>
            <person name="vanKuyk P.A."/>
            <person name="Wortman J."/>
            <person name="Dyer P.S."/>
            <person name="Grigoriev I.V."/>
        </authorList>
    </citation>
    <scope>NUCLEOTIDE SEQUENCE [LARGE SCALE GENOMIC DNA]</scope>
    <source>
        <strain evidence="3">CBS 106.47</strain>
    </source>
</reference>
<dbReference type="EMBL" id="KV878260">
    <property type="protein sequence ID" value="OJZ80138.1"/>
    <property type="molecule type" value="Genomic_DNA"/>
</dbReference>
<feature type="region of interest" description="Disordered" evidence="1">
    <location>
        <begin position="33"/>
        <end position="65"/>
    </location>
</feature>